<protein>
    <submittedName>
        <fullName evidence="1">Uncharacterized protein</fullName>
    </submittedName>
</protein>
<dbReference type="EMBL" id="BMAW01075928">
    <property type="protein sequence ID" value="GFT99165.1"/>
    <property type="molecule type" value="Genomic_DNA"/>
</dbReference>
<gene>
    <name evidence="1" type="ORF">NPIL_387351</name>
</gene>
<organism evidence="1 2">
    <name type="scientific">Nephila pilipes</name>
    <name type="common">Giant wood spider</name>
    <name type="synonym">Nephila maculata</name>
    <dbReference type="NCBI Taxonomy" id="299642"/>
    <lineage>
        <taxon>Eukaryota</taxon>
        <taxon>Metazoa</taxon>
        <taxon>Ecdysozoa</taxon>
        <taxon>Arthropoda</taxon>
        <taxon>Chelicerata</taxon>
        <taxon>Arachnida</taxon>
        <taxon>Araneae</taxon>
        <taxon>Araneomorphae</taxon>
        <taxon>Entelegynae</taxon>
        <taxon>Araneoidea</taxon>
        <taxon>Nephilidae</taxon>
        <taxon>Nephila</taxon>
    </lineage>
</organism>
<accession>A0A8X6U784</accession>
<proteinExistence type="predicted"/>
<evidence type="ECO:0000313" key="2">
    <source>
        <dbReference type="Proteomes" id="UP000887013"/>
    </source>
</evidence>
<dbReference type="AlphaFoldDB" id="A0A8X6U784"/>
<reference evidence="1" key="1">
    <citation type="submission" date="2020-08" db="EMBL/GenBank/DDBJ databases">
        <title>Multicomponent nature underlies the extraordinary mechanical properties of spider dragline silk.</title>
        <authorList>
            <person name="Kono N."/>
            <person name="Nakamura H."/>
            <person name="Mori M."/>
            <person name="Yoshida Y."/>
            <person name="Ohtoshi R."/>
            <person name="Malay A.D."/>
            <person name="Moran D.A.P."/>
            <person name="Tomita M."/>
            <person name="Numata K."/>
            <person name="Arakawa K."/>
        </authorList>
    </citation>
    <scope>NUCLEOTIDE SEQUENCE</scope>
</reference>
<name>A0A8X6U784_NEPPI</name>
<evidence type="ECO:0000313" key="1">
    <source>
        <dbReference type="EMBL" id="GFT99165.1"/>
    </source>
</evidence>
<keyword evidence="2" id="KW-1185">Reference proteome</keyword>
<sequence>MTGLRKGASTREGCGPHVAKFTCTTGVLRLSGFGKPPPPLDTRQGPKQLSHIHKLLSRGYESSTLIMRALFSSRKGRRWFPEPESEPEMIL</sequence>
<dbReference type="Proteomes" id="UP000887013">
    <property type="component" value="Unassembled WGS sequence"/>
</dbReference>
<comment type="caution">
    <text evidence="1">The sequence shown here is derived from an EMBL/GenBank/DDBJ whole genome shotgun (WGS) entry which is preliminary data.</text>
</comment>